<sequence length="145" mass="15446">MSSAALKTFFTSEAYAVVGASKDPAKFGYKVLKWYESAGLTVTPVHPKEPEIEGLKTVASISDLPADSRTKTSISVITPPKVTLGVVQSAVELGINSIWLQPGAEDAAVVDWIKSQPSDTQDKVIYGGPCILVTGRQLAQEQGRL</sequence>
<name>A0A177TWV1_9BASI</name>
<accession>A0A177TWV1</accession>
<feature type="domain" description="CoA-binding" evidence="1">
    <location>
        <begin position="9"/>
        <end position="104"/>
    </location>
</feature>
<evidence type="ECO:0000259" key="1">
    <source>
        <dbReference type="SMART" id="SM00881"/>
    </source>
</evidence>
<dbReference type="InterPro" id="IPR003781">
    <property type="entry name" value="CoA-bd"/>
</dbReference>
<protein>
    <recommendedName>
        <fullName evidence="1">CoA-binding domain-containing protein</fullName>
    </recommendedName>
</protein>
<dbReference type="PANTHER" id="PTHR33303:SF2">
    <property type="entry name" value="COA-BINDING DOMAIN-CONTAINING PROTEIN"/>
    <property type="match status" value="1"/>
</dbReference>
<comment type="caution">
    <text evidence="2">The sequence shown here is derived from an EMBL/GenBank/DDBJ whole genome shotgun (WGS) entry which is preliminary data.</text>
</comment>
<dbReference type="Proteomes" id="UP000077521">
    <property type="component" value="Unassembled WGS sequence"/>
</dbReference>
<dbReference type="Pfam" id="PF13380">
    <property type="entry name" value="CoA_binding_2"/>
    <property type="match status" value="1"/>
</dbReference>
<gene>
    <name evidence="2" type="ORF">A4X13_0g1373</name>
</gene>
<evidence type="ECO:0000313" key="2">
    <source>
        <dbReference type="EMBL" id="KAE8258889.1"/>
    </source>
</evidence>
<keyword evidence="3" id="KW-1185">Reference proteome</keyword>
<dbReference type="SMART" id="SM00881">
    <property type="entry name" value="CoA_binding"/>
    <property type="match status" value="1"/>
</dbReference>
<dbReference type="InterPro" id="IPR036291">
    <property type="entry name" value="NAD(P)-bd_dom_sf"/>
</dbReference>
<dbReference type="AlphaFoldDB" id="A0A177TWV1"/>
<dbReference type="PANTHER" id="PTHR33303">
    <property type="entry name" value="CYTOPLASMIC PROTEIN-RELATED"/>
    <property type="match status" value="1"/>
</dbReference>
<evidence type="ECO:0000313" key="3">
    <source>
        <dbReference type="Proteomes" id="UP000077521"/>
    </source>
</evidence>
<organism evidence="2 3">
    <name type="scientific">Tilletia indica</name>
    <dbReference type="NCBI Taxonomy" id="43049"/>
    <lineage>
        <taxon>Eukaryota</taxon>
        <taxon>Fungi</taxon>
        <taxon>Dikarya</taxon>
        <taxon>Basidiomycota</taxon>
        <taxon>Ustilaginomycotina</taxon>
        <taxon>Exobasidiomycetes</taxon>
        <taxon>Tilletiales</taxon>
        <taxon>Tilletiaceae</taxon>
        <taxon>Tilletia</taxon>
    </lineage>
</organism>
<reference evidence="2" key="2">
    <citation type="journal article" date="2019" name="IMA Fungus">
        <title>Genome sequencing and comparison of five Tilletia species to identify candidate genes for the detection of regulated species infecting wheat.</title>
        <authorList>
            <person name="Nguyen H.D.T."/>
            <person name="Sultana T."/>
            <person name="Kesanakurti P."/>
            <person name="Hambleton S."/>
        </authorList>
    </citation>
    <scope>NUCLEOTIDE SEQUENCE</scope>
    <source>
        <strain evidence="2">DAOMC 236416</strain>
    </source>
</reference>
<proteinExistence type="predicted"/>
<dbReference type="Gene3D" id="3.40.50.720">
    <property type="entry name" value="NAD(P)-binding Rossmann-like Domain"/>
    <property type="match status" value="1"/>
</dbReference>
<dbReference type="SUPFAM" id="SSF51735">
    <property type="entry name" value="NAD(P)-binding Rossmann-fold domains"/>
    <property type="match status" value="1"/>
</dbReference>
<reference evidence="2" key="1">
    <citation type="submission" date="2016-04" db="EMBL/GenBank/DDBJ databases">
        <authorList>
            <person name="Nguyen H.D."/>
            <person name="Samba Siva P."/>
            <person name="Cullis J."/>
            <person name="Levesque C.A."/>
            <person name="Hambleton S."/>
        </authorList>
    </citation>
    <scope>NUCLEOTIDE SEQUENCE</scope>
    <source>
        <strain evidence="2">DAOMC 236416</strain>
    </source>
</reference>
<dbReference type="EMBL" id="LWDF02000053">
    <property type="protein sequence ID" value="KAE8258889.1"/>
    <property type="molecule type" value="Genomic_DNA"/>
</dbReference>